<comment type="similarity">
    <text evidence="2 8">Belongs to the periplasmic pilus chaperone family.</text>
</comment>
<evidence type="ECO:0000256" key="6">
    <source>
        <dbReference type="ARBA" id="ARBA00023186"/>
    </source>
</evidence>
<dbReference type="Proteomes" id="UP000285310">
    <property type="component" value="Unassembled WGS sequence"/>
</dbReference>
<dbReference type="PROSITE" id="PS00635">
    <property type="entry name" value="PILI_CHAPERONE"/>
    <property type="match status" value="1"/>
</dbReference>
<keyword evidence="6 8" id="KW-0143">Chaperone</keyword>
<organism evidence="11 12">
    <name type="scientific">Salinisphaera japonica YTM-1</name>
    <dbReference type="NCBI Taxonomy" id="1209778"/>
    <lineage>
        <taxon>Bacteria</taxon>
        <taxon>Pseudomonadati</taxon>
        <taxon>Pseudomonadota</taxon>
        <taxon>Gammaproteobacteria</taxon>
        <taxon>Salinisphaerales</taxon>
        <taxon>Salinisphaeraceae</taxon>
        <taxon>Salinisphaera</taxon>
    </lineage>
</organism>
<proteinExistence type="inferred from homology"/>
<dbReference type="SUPFAM" id="SSF49354">
    <property type="entry name" value="PapD-like"/>
    <property type="match status" value="1"/>
</dbReference>
<protein>
    <submittedName>
        <fullName evidence="11">Pilus assembly protein</fullName>
    </submittedName>
</protein>
<feature type="domain" description="Pili assembly chaperone C-terminal" evidence="10">
    <location>
        <begin position="179"/>
        <end position="240"/>
    </location>
</feature>
<keyword evidence="4" id="KW-0732">Signal</keyword>
<dbReference type="InterPro" id="IPR001829">
    <property type="entry name" value="Pili_assmbl_chaperone_bac"/>
</dbReference>
<gene>
    <name evidence="11" type="ORF">SAJA_07075</name>
</gene>
<comment type="caution">
    <text evidence="11">The sequence shown here is derived from an EMBL/GenBank/DDBJ whole genome shotgun (WGS) entry which is preliminary data.</text>
</comment>
<dbReference type="SUPFAM" id="SSF49584">
    <property type="entry name" value="Periplasmic chaperone C-domain"/>
    <property type="match status" value="1"/>
</dbReference>
<dbReference type="PANTHER" id="PTHR30251">
    <property type="entry name" value="PILUS ASSEMBLY CHAPERONE"/>
    <property type="match status" value="1"/>
</dbReference>
<name>A0A423PTN3_9GAMM</name>
<dbReference type="InterPro" id="IPR050643">
    <property type="entry name" value="Periplasmic_pilus_chap"/>
</dbReference>
<dbReference type="Gene3D" id="2.60.40.10">
    <property type="entry name" value="Immunoglobulins"/>
    <property type="match status" value="2"/>
</dbReference>
<sequence length="251" mass="27160">MWARLARLVGGLVVIVVGATTANANVVIEATRVIYEQGAQSQIVQLTNRGDQPALVQSWVDSGNAESTPEDSQAPFVILPPITRVEADRGQALRIRFTGTPKALPSDEESVFWLNVLDVPPSLGQKQSDRDKNYLQFAIRSRIKLFYRPKGLPGEPRKAPDALEWSVTTNTSGSPVLRVRNPTAYHVTLTAVRLGKSGSSLVPRSHMLAPGASHRWPLGTSPAAGARVFYESINDFGAATRHHATFSAAGD</sequence>
<dbReference type="InterPro" id="IPR016148">
    <property type="entry name" value="Pili_assmbl_chaperone_C"/>
</dbReference>
<evidence type="ECO:0000256" key="4">
    <source>
        <dbReference type="ARBA" id="ARBA00022729"/>
    </source>
</evidence>
<dbReference type="InterPro" id="IPR013783">
    <property type="entry name" value="Ig-like_fold"/>
</dbReference>
<evidence type="ECO:0000256" key="7">
    <source>
        <dbReference type="ARBA" id="ARBA00023319"/>
    </source>
</evidence>
<keyword evidence="12" id="KW-1185">Reference proteome</keyword>
<dbReference type="Pfam" id="PF02753">
    <property type="entry name" value="PapD_C"/>
    <property type="match status" value="1"/>
</dbReference>
<dbReference type="EMBL" id="AYKG01000018">
    <property type="protein sequence ID" value="ROO28928.1"/>
    <property type="molecule type" value="Genomic_DNA"/>
</dbReference>
<evidence type="ECO:0000256" key="5">
    <source>
        <dbReference type="ARBA" id="ARBA00022764"/>
    </source>
</evidence>
<dbReference type="GO" id="GO:0030288">
    <property type="term" value="C:outer membrane-bounded periplasmic space"/>
    <property type="evidence" value="ECO:0007669"/>
    <property type="project" value="InterPro"/>
</dbReference>
<evidence type="ECO:0000259" key="10">
    <source>
        <dbReference type="Pfam" id="PF02753"/>
    </source>
</evidence>
<comment type="subcellular location">
    <subcellularLocation>
        <location evidence="1 8">Periplasm</location>
    </subcellularLocation>
</comment>
<evidence type="ECO:0000313" key="11">
    <source>
        <dbReference type="EMBL" id="ROO28928.1"/>
    </source>
</evidence>
<keyword evidence="5" id="KW-0574">Periplasm</keyword>
<accession>A0A423PTN3</accession>
<dbReference type="InterPro" id="IPR036316">
    <property type="entry name" value="Pili_assmbl_chap_C_dom_sf"/>
</dbReference>
<dbReference type="AlphaFoldDB" id="A0A423PTN3"/>
<dbReference type="Pfam" id="PF00345">
    <property type="entry name" value="PapD_N"/>
    <property type="match status" value="1"/>
</dbReference>
<evidence type="ECO:0000256" key="3">
    <source>
        <dbReference type="ARBA" id="ARBA00022558"/>
    </source>
</evidence>
<evidence type="ECO:0000259" key="9">
    <source>
        <dbReference type="Pfam" id="PF00345"/>
    </source>
</evidence>
<reference evidence="11 12" key="1">
    <citation type="submission" date="2013-10" db="EMBL/GenBank/DDBJ databases">
        <title>Salinisphaera japonica YTM-1 Genome Sequencing.</title>
        <authorList>
            <person name="Lai Q."/>
            <person name="Li C."/>
            <person name="Shao Z."/>
        </authorList>
    </citation>
    <scope>NUCLEOTIDE SEQUENCE [LARGE SCALE GENOMIC DNA]</scope>
    <source>
        <strain evidence="11 12">YTM-1</strain>
    </source>
</reference>
<feature type="domain" description="Pili assembly chaperone N-terminal" evidence="9">
    <location>
        <begin position="26"/>
        <end position="152"/>
    </location>
</feature>
<dbReference type="InParanoid" id="A0A423PTN3"/>
<dbReference type="PRINTS" id="PR00969">
    <property type="entry name" value="CHAPERONPILI"/>
</dbReference>
<dbReference type="FunCoup" id="A0A423PTN3">
    <property type="interactions" value="13"/>
</dbReference>
<evidence type="ECO:0000313" key="12">
    <source>
        <dbReference type="Proteomes" id="UP000285310"/>
    </source>
</evidence>
<keyword evidence="7" id="KW-0393">Immunoglobulin domain</keyword>
<dbReference type="InterPro" id="IPR016147">
    <property type="entry name" value="Pili_assmbl_chaperone_N"/>
</dbReference>
<dbReference type="InterPro" id="IPR008962">
    <property type="entry name" value="PapD-like_sf"/>
</dbReference>
<evidence type="ECO:0000256" key="1">
    <source>
        <dbReference type="ARBA" id="ARBA00004418"/>
    </source>
</evidence>
<dbReference type="InterPro" id="IPR018046">
    <property type="entry name" value="Pili_assmbl_chaperone_CS"/>
</dbReference>
<dbReference type="PANTHER" id="PTHR30251:SF2">
    <property type="entry name" value="FIMBRIAL CHAPERONE YADV-RELATED"/>
    <property type="match status" value="1"/>
</dbReference>
<keyword evidence="3" id="KW-1029">Fimbrium biogenesis</keyword>
<evidence type="ECO:0000256" key="2">
    <source>
        <dbReference type="ARBA" id="ARBA00007399"/>
    </source>
</evidence>
<evidence type="ECO:0000256" key="8">
    <source>
        <dbReference type="RuleBase" id="RU003918"/>
    </source>
</evidence>
<dbReference type="GO" id="GO:0071555">
    <property type="term" value="P:cell wall organization"/>
    <property type="evidence" value="ECO:0007669"/>
    <property type="project" value="InterPro"/>
</dbReference>